<keyword evidence="2 5" id="KW-0812">Transmembrane</keyword>
<keyword evidence="7" id="KW-1185">Reference proteome</keyword>
<dbReference type="Proteomes" id="UP000783686">
    <property type="component" value="Unassembled WGS sequence"/>
</dbReference>
<sequence length="354" mass="40723">MEESVRWDAMQTFHPELDDYINKFKAFQRCVMVCAFGLNIYFFIRLAKAKQIHQNFRIVLCTASTGFLLLGPTRELEHYLLDVTSDIQNRAMVNVLCITLSILHMLSFSSSMMCMNLIAVEQYFAKRWVDHYENLKKFGWILLVIVAINSIPFGVFSCVYFLYYDNFSLLSSYQGCIPTDLHSKFGVIGYGFCALSCSISAAVVYILKVQNQSLTKNRLQLKTLKARYQQTVNTDLNTSITPSMLGFMIISIAGLCLGIYEIKIAYMYGENTTEKMFVSDLGYALIDYYGIYHILCFLWCNKTMKTIVKADIRRFCCMSNKTNVPGENYIQANCLDAQTETVIYFEQLQNSWSK</sequence>
<keyword evidence="4 5" id="KW-0472">Membrane</keyword>
<evidence type="ECO:0000256" key="4">
    <source>
        <dbReference type="ARBA" id="ARBA00023136"/>
    </source>
</evidence>
<dbReference type="Pfam" id="PF10292">
    <property type="entry name" value="7TM_GPCR_Srab"/>
    <property type="match status" value="1"/>
</dbReference>
<proteinExistence type="predicted"/>
<evidence type="ECO:0000313" key="7">
    <source>
        <dbReference type="Proteomes" id="UP000614601"/>
    </source>
</evidence>
<evidence type="ECO:0008006" key="8">
    <source>
        <dbReference type="Google" id="ProtNLM"/>
    </source>
</evidence>
<feature type="transmembrane region" description="Helical" evidence="5">
    <location>
        <begin position="245"/>
        <end position="269"/>
    </location>
</feature>
<reference evidence="6" key="1">
    <citation type="submission" date="2020-09" db="EMBL/GenBank/DDBJ databases">
        <authorList>
            <person name="Kikuchi T."/>
        </authorList>
    </citation>
    <scope>NUCLEOTIDE SEQUENCE</scope>
    <source>
        <strain evidence="6">SH1</strain>
    </source>
</reference>
<gene>
    <name evidence="6" type="ORF">BOKJ2_LOCUS6722</name>
</gene>
<feature type="transmembrane region" description="Helical" evidence="5">
    <location>
        <begin position="93"/>
        <end position="119"/>
    </location>
</feature>
<dbReference type="PANTHER" id="PTHR23128">
    <property type="entry name" value="SERPENTINE RECEPTOR, CLASS E (EPSILON)-RELATED"/>
    <property type="match status" value="1"/>
</dbReference>
<keyword evidence="3 5" id="KW-1133">Transmembrane helix</keyword>
<dbReference type="EMBL" id="CAJFDH010000003">
    <property type="protein sequence ID" value="CAD5216707.1"/>
    <property type="molecule type" value="Genomic_DNA"/>
</dbReference>
<evidence type="ECO:0000256" key="5">
    <source>
        <dbReference type="SAM" id="Phobius"/>
    </source>
</evidence>
<feature type="transmembrane region" description="Helical" evidence="5">
    <location>
        <begin position="56"/>
        <end position="73"/>
    </location>
</feature>
<dbReference type="PANTHER" id="PTHR23128:SF132">
    <property type="entry name" value="SERPENTINE RECEPTOR, CLASS E (EPSILON)-RELATED"/>
    <property type="match status" value="1"/>
</dbReference>
<feature type="transmembrane region" description="Helical" evidence="5">
    <location>
        <begin position="140"/>
        <end position="163"/>
    </location>
</feature>
<comment type="caution">
    <text evidence="6">The sequence shown here is derived from an EMBL/GenBank/DDBJ whole genome shotgun (WGS) entry which is preliminary data.</text>
</comment>
<feature type="transmembrane region" description="Helical" evidence="5">
    <location>
        <begin position="281"/>
        <end position="300"/>
    </location>
</feature>
<organism evidence="6 7">
    <name type="scientific">Bursaphelenchus okinawaensis</name>
    <dbReference type="NCBI Taxonomy" id="465554"/>
    <lineage>
        <taxon>Eukaryota</taxon>
        <taxon>Metazoa</taxon>
        <taxon>Ecdysozoa</taxon>
        <taxon>Nematoda</taxon>
        <taxon>Chromadorea</taxon>
        <taxon>Rhabditida</taxon>
        <taxon>Tylenchina</taxon>
        <taxon>Tylenchomorpha</taxon>
        <taxon>Aphelenchoidea</taxon>
        <taxon>Aphelenchoididae</taxon>
        <taxon>Bursaphelenchus</taxon>
    </lineage>
</organism>
<dbReference type="EMBL" id="CAJFCW020000003">
    <property type="protein sequence ID" value="CAG9106466.1"/>
    <property type="molecule type" value="Genomic_DNA"/>
</dbReference>
<name>A0A811KNR0_9BILA</name>
<evidence type="ECO:0000256" key="1">
    <source>
        <dbReference type="ARBA" id="ARBA00004141"/>
    </source>
</evidence>
<accession>A0A811KNR0</accession>
<feature type="transmembrane region" description="Helical" evidence="5">
    <location>
        <begin position="187"/>
        <end position="207"/>
    </location>
</feature>
<dbReference type="Proteomes" id="UP000614601">
    <property type="component" value="Unassembled WGS sequence"/>
</dbReference>
<evidence type="ECO:0000256" key="3">
    <source>
        <dbReference type="ARBA" id="ARBA00022989"/>
    </source>
</evidence>
<comment type="subcellular location">
    <subcellularLocation>
        <location evidence="1">Membrane</location>
        <topology evidence="1">Multi-pass membrane protein</topology>
    </subcellularLocation>
</comment>
<dbReference type="InterPro" id="IPR019408">
    <property type="entry name" value="7TM_GPCR_serpentine_rcpt_Srab"/>
</dbReference>
<feature type="transmembrane region" description="Helical" evidence="5">
    <location>
        <begin position="26"/>
        <end position="44"/>
    </location>
</feature>
<dbReference type="AlphaFoldDB" id="A0A811KNR0"/>
<dbReference type="OrthoDB" id="5888952at2759"/>
<evidence type="ECO:0000256" key="2">
    <source>
        <dbReference type="ARBA" id="ARBA00022692"/>
    </source>
</evidence>
<evidence type="ECO:0000313" key="6">
    <source>
        <dbReference type="EMBL" id="CAD5216707.1"/>
    </source>
</evidence>
<dbReference type="GO" id="GO:0016020">
    <property type="term" value="C:membrane"/>
    <property type="evidence" value="ECO:0007669"/>
    <property type="project" value="UniProtKB-SubCell"/>
</dbReference>
<dbReference type="Gene3D" id="1.20.1070.10">
    <property type="entry name" value="Rhodopsin 7-helix transmembrane proteins"/>
    <property type="match status" value="1"/>
</dbReference>
<protein>
    <recommendedName>
        <fullName evidence="8">G_PROTEIN_RECEP_F1_2 domain-containing protein</fullName>
    </recommendedName>
</protein>